<keyword evidence="8" id="KW-0626">Porin</keyword>
<feature type="signal peptide" evidence="11">
    <location>
        <begin position="1"/>
        <end position="20"/>
    </location>
</feature>
<dbReference type="InterPro" id="IPR001702">
    <property type="entry name" value="Porin_Gram-ve"/>
</dbReference>
<keyword evidence="4" id="KW-1134">Transmembrane beta strand</keyword>
<dbReference type="EMBL" id="JAQQXR010000005">
    <property type="protein sequence ID" value="MDC8759040.1"/>
    <property type="molecule type" value="Genomic_DNA"/>
</dbReference>
<evidence type="ECO:0000256" key="2">
    <source>
        <dbReference type="ARBA" id="ARBA00011233"/>
    </source>
</evidence>
<evidence type="ECO:0000256" key="1">
    <source>
        <dbReference type="ARBA" id="ARBA00004571"/>
    </source>
</evidence>
<evidence type="ECO:0000313" key="14">
    <source>
        <dbReference type="Proteomes" id="UP001221208"/>
    </source>
</evidence>
<keyword evidence="3" id="KW-0813">Transport</keyword>
<feature type="domain" description="Porin" evidence="12">
    <location>
        <begin position="7"/>
        <end position="305"/>
    </location>
</feature>
<organism evidence="13 14">
    <name type="scientific">Janthinobacterium fluminis</name>
    <dbReference type="NCBI Taxonomy" id="2987524"/>
    <lineage>
        <taxon>Bacteria</taxon>
        <taxon>Pseudomonadati</taxon>
        <taxon>Pseudomonadota</taxon>
        <taxon>Betaproteobacteria</taxon>
        <taxon>Burkholderiales</taxon>
        <taxon>Oxalobacteraceae</taxon>
        <taxon>Janthinobacterium</taxon>
    </lineage>
</organism>
<sequence length="340" mass="35013">MKKSLLALAVLASFAGAASAQSSVTVYGVLDAGVTREMGGAAGSVTKLATGVQSGNRLGFKGTEDLGGGLKANFQIENGFDLDTGKTRQGDRLFGRQAFVGLSGAFGAVNLGRQYNPIFISIDSIDPFGTGLPGRIDNLMVAGNYRTDNAVTYSTPTVSGFTANLMYGAGENKTGRTLGLSADYNNGPLVLTIAYDKLNAFTSGVTTTGGSKALLVGGTYNFGPATAHAAYETDKNDVTGSNFRDYMLGVTVPVSAAGSVMASFVKKSDRTKNDMGSKQFGIGYTYSLSKRTNVYTSYARITNEANAVGTVGDASSGGDGSTPALGKASSAVTVGIRHKF</sequence>
<comment type="subunit">
    <text evidence="2">Homotrimer.</text>
</comment>
<evidence type="ECO:0000256" key="8">
    <source>
        <dbReference type="ARBA" id="ARBA00023114"/>
    </source>
</evidence>
<dbReference type="PRINTS" id="PR00182">
    <property type="entry name" value="ECOLNEIPORIN"/>
</dbReference>
<name>A0ABT5K3J9_9BURK</name>
<evidence type="ECO:0000256" key="10">
    <source>
        <dbReference type="ARBA" id="ARBA00023237"/>
    </source>
</evidence>
<dbReference type="Gene3D" id="2.40.160.10">
    <property type="entry name" value="Porin"/>
    <property type="match status" value="1"/>
</dbReference>
<keyword evidence="6 11" id="KW-0732">Signal</keyword>
<dbReference type="Pfam" id="PF13609">
    <property type="entry name" value="Porin_4"/>
    <property type="match status" value="1"/>
</dbReference>
<dbReference type="InterPro" id="IPR023614">
    <property type="entry name" value="Porin_dom_sf"/>
</dbReference>
<evidence type="ECO:0000256" key="5">
    <source>
        <dbReference type="ARBA" id="ARBA00022692"/>
    </source>
</evidence>
<dbReference type="CDD" id="cd00342">
    <property type="entry name" value="gram_neg_porins"/>
    <property type="match status" value="1"/>
</dbReference>
<dbReference type="PANTHER" id="PTHR34501">
    <property type="entry name" value="PROTEIN YDDL-RELATED"/>
    <property type="match status" value="1"/>
</dbReference>
<evidence type="ECO:0000259" key="12">
    <source>
        <dbReference type="Pfam" id="PF13609"/>
    </source>
</evidence>
<evidence type="ECO:0000256" key="3">
    <source>
        <dbReference type="ARBA" id="ARBA00022448"/>
    </source>
</evidence>
<keyword evidence="14" id="KW-1185">Reference proteome</keyword>
<feature type="chain" id="PRO_5045917890" evidence="11">
    <location>
        <begin position="21"/>
        <end position="340"/>
    </location>
</feature>
<dbReference type="RefSeq" id="WP_273671975.1">
    <property type="nucleotide sequence ID" value="NZ_JAQQXR010000005.1"/>
</dbReference>
<protein>
    <submittedName>
        <fullName evidence="13">Porin</fullName>
    </submittedName>
</protein>
<keyword evidence="7" id="KW-0406">Ion transport</keyword>
<comment type="subcellular location">
    <subcellularLocation>
        <location evidence="1">Cell outer membrane</location>
        <topology evidence="1">Multi-pass membrane protein</topology>
    </subcellularLocation>
</comment>
<gene>
    <name evidence="13" type="ORF">OIK44_15780</name>
</gene>
<dbReference type="Proteomes" id="UP001221208">
    <property type="component" value="Unassembled WGS sequence"/>
</dbReference>
<evidence type="ECO:0000256" key="6">
    <source>
        <dbReference type="ARBA" id="ARBA00022729"/>
    </source>
</evidence>
<evidence type="ECO:0000256" key="9">
    <source>
        <dbReference type="ARBA" id="ARBA00023136"/>
    </source>
</evidence>
<evidence type="ECO:0000256" key="11">
    <source>
        <dbReference type="SAM" id="SignalP"/>
    </source>
</evidence>
<comment type="caution">
    <text evidence="13">The sequence shown here is derived from an EMBL/GenBank/DDBJ whole genome shotgun (WGS) entry which is preliminary data.</text>
</comment>
<dbReference type="PANTHER" id="PTHR34501:SF9">
    <property type="entry name" value="MAJOR OUTER MEMBRANE PROTEIN P.IA"/>
    <property type="match status" value="1"/>
</dbReference>
<keyword evidence="5" id="KW-0812">Transmembrane</keyword>
<evidence type="ECO:0000256" key="7">
    <source>
        <dbReference type="ARBA" id="ARBA00023065"/>
    </source>
</evidence>
<evidence type="ECO:0000256" key="4">
    <source>
        <dbReference type="ARBA" id="ARBA00022452"/>
    </source>
</evidence>
<accession>A0ABT5K3J9</accession>
<dbReference type="InterPro" id="IPR002299">
    <property type="entry name" value="Porin_Neis"/>
</dbReference>
<keyword evidence="10" id="KW-0998">Cell outer membrane</keyword>
<evidence type="ECO:0000313" key="13">
    <source>
        <dbReference type="EMBL" id="MDC8759040.1"/>
    </source>
</evidence>
<dbReference type="InterPro" id="IPR033900">
    <property type="entry name" value="Gram_neg_porin_domain"/>
</dbReference>
<dbReference type="InterPro" id="IPR050298">
    <property type="entry name" value="Gram-neg_bact_OMP"/>
</dbReference>
<reference evidence="13 14" key="1">
    <citation type="submission" date="2022-10" db="EMBL/GenBank/DDBJ databases">
        <title>Janthinobacterium sp. hw3 Genome sequencing.</title>
        <authorList>
            <person name="Park S."/>
        </authorList>
    </citation>
    <scope>NUCLEOTIDE SEQUENCE [LARGE SCALE GENOMIC DNA]</scope>
    <source>
        <strain evidence="14">hw3</strain>
    </source>
</reference>
<keyword evidence="9" id="KW-0472">Membrane</keyword>
<proteinExistence type="predicted"/>
<dbReference type="SUPFAM" id="SSF56935">
    <property type="entry name" value="Porins"/>
    <property type="match status" value="1"/>
</dbReference>
<dbReference type="PRINTS" id="PR00184">
    <property type="entry name" value="NEISSPPORIN"/>
</dbReference>